<organism evidence="1">
    <name type="scientific">marine sediment metagenome</name>
    <dbReference type="NCBI Taxonomy" id="412755"/>
    <lineage>
        <taxon>unclassified sequences</taxon>
        <taxon>metagenomes</taxon>
        <taxon>ecological metagenomes</taxon>
    </lineage>
</organism>
<gene>
    <name evidence="1" type="ORF">S01H1_68690</name>
</gene>
<proteinExistence type="predicted"/>
<comment type="caution">
    <text evidence="1">The sequence shown here is derived from an EMBL/GenBank/DDBJ whole genome shotgun (WGS) entry which is preliminary data.</text>
</comment>
<feature type="non-terminal residue" evidence="1">
    <location>
        <position position="1"/>
    </location>
</feature>
<evidence type="ECO:0008006" key="2">
    <source>
        <dbReference type="Google" id="ProtNLM"/>
    </source>
</evidence>
<protein>
    <recommendedName>
        <fullName evidence="2">Transposase</fullName>
    </recommendedName>
</protein>
<reference evidence="1" key="1">
    <citation type="journal article" date="2014" name="Front. Microbiol.">
        <title>High frequency of phylogenetically diverse reductive dehalogenase-homologous genes in deep subseafloor sedimentary metagenomes.</title>
        <authorList>
            <person name="Kawai M."/>
            <person name="Futagami T."/>
            <person name="Toyoda A."/>
            <person name="Takaki Y."/>
            <person name="Nishi S."/>
            <person name="Hori S."/>
            <person name="Arai W."/>
            <person name="Tsubouchi T."/>
            <person name="Morono Y."/>
            <person name="Uchiyama I."/>
            <person name="Ito T."/>
            <person name="Fujiyama A."/>
            <person name="Inagaki F."/>
            <person name="Takami H."/>
        </authorList>
    </citation>
    <scope>NUCLEOTIDE SEQUENCE</scope>
    <source>
        <strain evidence="1">Expedition CK06-06</strain>
    </source>
</reference>
<evidence type="ECO:0000313" key="1">
    <source>
        <dbReference type="EMBL" id="GAG34083.1"/>
    </source>
</evidence>
<dbReference type="EMBL" id="BARS01045557">
    <property type="protein sequence ID" value="GAG34083.1"/>
    <property type="molecule type" value="Genomic_DNA"/>
</dbReference>
<name>X0XBQ0_9ZZZZ</name>
<dbReference type="AlphaFoldDB" id="X0XBQ0"/>
<sequence>LEKENIRLKKLVADLSLDISILKEASRGNS</sequence>
<accession>X0XBQ0</accession>